<reference evidence="2 3" key="1">
    <citation type="submission" date="2016-10" db="EMBL/GenBank/DDBJ databases">
        <authorList>
            <person name="de Groot N.N."/>
        </authorList>
    </citation>
    <scope>NUCLEOTIDE SEQUENCE [LARGE SCALE GENOMIC DNA]</scope>
    <source>
        <strain evidence="2 3">CGMCC 1.10238</strain>
    </source>
</reference>
<evidence type="ECO:0000313" key="2">
    <source>
        <dbReference type="EMBL" id="SEN29770.1"/>
    </source>
</evidence>
<evidence type="ECO:0000313" key="3">
    <source>
        <dbReference type="Proteomes" id="UP000198809"/>
    </source>
</evidence>
<feature type="region of interest" description="Disordered" evidence="1">
    <location>
        <begin position="1"/>
        <end position="23"/>
    </location>
</feature>
<evidence type="ECO:0000256" key="1">
    <source>
        <dbReference type="SAM" id="MobiDB-lite"/>
    </source>
</evidence>
<name>A0A1H8FDX2_9BACL</name>
<dbReference type="EMBL" id="FODH01000001">
    <property type="protein sequence ID" value="SEN29770.1"/>
    <property type="molecule type" value="Genomic_DNA"/>
</dbReference>
<organism evidence="2 3">
    <name type="scientific">Paenibacillus sophorae</name>
    <dbReference type="NCBI Taxonomy" id="1333845"/>
    <lineage>
        <taxon>Bacteria</taxon>
        <taxon>Bacillati</taxon>
        <taxon>Bacillota</taxon>
        <taxon>Bacilli</taxon>
        <taxon>Bacillales</taxon>
        <taxon>Paenibacillaceae</taxon>
        <taxon>Paenibacillus</taxon>
    </lineage>
</organism>
<accession>A0A1H8FDX2</accession>
<proteinExistence type="predicted"/>
<dbReference type="AlphaFoldDB" id="A0A1H8FDX2"/>
<gene>
    <name evidence="2" type="ORF">SAMN04487895_10182</name>
</gene>
<sequence>MVSSWNTIPENEGTKGKWKSMGPEENDVKLRILQAAKKLFARQGFNPTTVGRGGRQRIARLVLLLRQPQGVRYPKGDGL</sequence>
<protein>
    <submittedName>
        <fullName evidence="2">Uncharacterized protein</fullName>
    </submittedName>
</protein>
<dbReference type="Proteomes" id="UP000198809">
    <property type="component" value="Unassembled WGS sequence"/>
</dbReference>
<dbReference type="Gene3D" id="1.10.10.60">
    <property type="entry name" value="Homeodomain-like"/>
    <property type="match status" value="1"/>
</dbReference>